<evidence type="ECO:0000256" key="3">
    <source>
        <dbReference type="ARBA" id="ARBA00022679"/>
    </source>
</evidence>
<dbReference type="SUPFAM" id="SSF53383">
    <property type="entry name" value="PLP-dependent transferases"/>
    <property type="match status" value="1"/>
</dbReference>
<keyword evidence="4" id="KW-0663">Pyridoxal phosphate</keyword>
<dbReference type="GO" id="GO:0030170">
    <property type="term" value="F:pyridoxal phosphate binding"/>
    <property type="evidence" value="ECO:0007669"/>
    <property type="project" value="InterPro"/>
</dbReference>
<keyword evidence="3" id="KW-0808">Transferase</keyword>
<organism evidence="5">
    <name type="scientific">marine metagenome</name>
    <dbReference type="NCBI Taxonomy" id="408172"/>
    <lineage>
        <taxon>unclassified sequences</taxon>
        <taxon>metagenomes</taxon>
        <taxon>ecological metagenomes</taxon>
    </lineage>
</organism>
<dbReference type="PANTHER" id="PTHR43094">
    <property type="entry name" value="AMINOTRANSFERASE"/>
    <property type="match status" value="1"/>
</dbReference>
<dbReference type="InterPro" id="IPR005814">
    <property type="entry name" value="Aminotrans_3"/>
</dbReference>
<dbReference type="PROSITE" id="PS00600">
    <property type="entry name" value="AA_TRANSFER_CLASS_3"/>
    <property type="match status" value="1"/>
</dbReference>
<evidence type="ECO:0000256" key="4">
    <source>
        <dbReference type="ARBA" id="ARBA00022898"/>
    </source>
</evidence>
<dbReference type="PIRSF" id="PIRSF000521">
    <property type="entry name" value="Transaminase_4ab_Lys_Orn"/>
    <property type="match status" value="1"/>
</dbReference>
<dbReference type="GO" id="GO:0008483">
    <property type="term" value="F:transaminase activity"/>
    <property type="evidence" value="ECO:0007669"/>
    <property type="project" value="UniProtKB-KW"/>
</dbReference>
<comment type="similarity">
    <text evidence="1">Belongs to the class-III pyridoxal-phosphate-dependent aminotransferase family.</text>
</comment>
<dbReference type="InterPro" id="IPR015422">
    <property type="entry name" value="PyrdxlP-dep_Trfase_small"/>
</dbReference>
<dbReference type="NCBIfam" id="NF005682">
    <property type="entry name" value="PRK07480.1"/>
    <property type="match status" value="1"/>
</dbReference>
<dbReference type="CDD" id="cd00610">
    <property type="entry name" value="OAT_like"/>
    <property type="match status" value="1"/>
</dbReference>
<reference evidence="5" key="1">
    <citation type="submission" date="2018-05" db="EMBL/GenBank/DDBJ databases">
        <authorList>
            <person name="Lanie J.A."/>
            <person name="Ng W.-L."/>
            <person name="Kazmierczak K.M."/>
            <person name="Andrzejewski T.M."/>
            <person name="Davidsen T.M."/>
            <person name="Wayne K.J."/>
            <person name="Tettelin H."/>
            <person name="Glass J.I."/>
            <person name="Rusch D."/>
            <person name="Podicherti R."/>
            <person name="Tsui H.-C.T."/>
            <person name="Winkler M.E."/>
        </authorList>
    </citation>
    <scope>NUCLEOTIDE SEQUENCE</scope>
</reference>
<dbReference type="Gene3D" id="3.40.640.10">
    <property type="entry name" value="Type I PLP-dependent aspartate aminotransferase-like (Major domain)"/>
    <property type="match status" value="1"/>
</dbReference>
<dbReference type="Pfam" id="PF00202">
    <property type="entry name" value="Aminotran_3"/>
    <property type="match status" value="1"/>
</dbReference>
<dbReference type="NCBIfam" id="NF004767">
    <property type="entry name" value="PRK06105.1"/>
    <property type="match status" value="1"/>
</dbReference>
<dbReference type="PANTHER" id="PTHR43094:SF1">
    <property type="entry name" value="AMINOTRANSFERASE CLASS-III"/>
    <property type="match status" value="1"/>
</dbReference>
<protein>
    <recommendedName>
        <fullName evidence="6">Aspartate aminotransferase family protein</fullName>
    </recommendedName>
</protein>
<dbReference type="AlphaFoldDB" id="A0A381WQY4"/>
<evidence type="ECO:0000313" key="5">
    <source>
        <dbReference type="EMBL" id="SVA54782.1"/>
    </source>
</evidence>
<dbReference type="EMBL" id="UINC01012558">
    <property type="protein sequence ID" value="SVA54782.1"/>
    <property type="molecule type" value="Genomic_DNA"/>
</dbReference>
<evidence type="ECO:0000256" key="2">
    <source>
        <dbReference type="ARBA" id="ARBA00022576"/>
    </source>
</evidence>
<dbReference type="Gene3D" id="3.90.1150.10">
    <property type="entry name" value="Aspartate Aminotransferase, domain 1"/>
    <property type="match status" value="1"/>
</dbReference>
<evidence type="ECO:0008006" key="6">
    <source>
        <dbReference type="Google" id="ProtNLM"/>
    </source>
</evidence>
<dbReference type="FunFam" id="3.40.640.10:FF:000014">
    <property type="entry name" value="Adenosylmethionine-8-amino-7-oxononanoate aminotransferase, probable"/>
    <property type="match status" value="1"/>
</dbReference>
<sequence>MYNYTTDQLQDLDTKHYLHPFTDHKKLAEERSRIITRADGIYLWDSDGNRYLDAMAGLWCVNVGYGREEIAEAVNQQIRELPYYNSFFKTAHPPAIELARLVCSLAPAHFNRVFFTGSGSEANDTVVRMVRFYWSLKGLPDKKVIISRHNAYHGSTVAAASLGGMQPMHAQGGLPIPDIDYIGQPYWYQDGGDLLPDEFGEKVADELEQKILELGEDNVAAFIGEPIQGAGGVVIPPPTYWPRIQTICDKYQILLVADEVICGFGRTGKWFGSDYFEIKPDLMSIAKGLSSGYVPIGGVLVSDEVASVLIEEGGEFNHGFTYSGHPVAAAAAIANLNILRDEGVVDRVETETAPYIAEKWQQLTSHELVGEARIAGLIGALELVKDKATRQFFDDRGAVGTLCRDICFDSGLVMRAIEDTMVISPPLCITTEEIDELISLVIRCLDQTAKQIQ</sequence>
<accession>A0A381WQY4</accession>
<dbReference type="InterPro" id="IPR015421">
    <property type="entry name" value="PyrdxlP-dep_Trfase_major"/>
</dbReference>
<proteinExistence type="inferred from homology"/>
<keyword evidence="2" id="KW-0032">Aminotransferase</keyword>
<dbReference type="GO" id="GO:0005829">
    <property type="term" value="C:cytosol"/>
    <property type="evidence" value="ECO:0007669"/>
    <property type="project" value="TreeGrafter"/>
</dbReference>
<gene>
    <name evidence="5" type="ORF">METZ01_LOCUS107636</name>
</gene>
<dbReference type="InterPro" id="IPR015424">
    <property type="entry name" value="PyrdxlP-dep_Trfase"/>
</dbReference>
<evidence type="ECO:0000256" key="1">
    <source>
        <dbReference type="ARBA" id="ARBA00008954"/>
    </source>
</evidence>
<name>A0A381WQY4_9ZZZZ</name>
<dbReference type="InterPro" id="IPR049704">
    <property type="entry name" value="Aminotrans_3_PPA_site"/>
</dbReference>